<evidence type="ECO:0000313" key="1">
    <source>
        <dbReference type="EMBL" id="AMX00792.1"/>
    </source>
</evidence>
<dbReference type="Gene3D" id="3.90.1720.10">
    <property type="entry name" value="endopeptidase domain like (from Nostoc punctiforme)"/>
    <property type="match status" value="1"/>
</dbReference>
<dbReference type="STRING" id="241244.ATY39_16250"/>
<gene>
    <name evidence="1" type="ORF">ATY39_16250</name>
</gene>
<accession>A0A143HHN7</accession>
<dbReference type="RefSeq" id="WP_066791548.1">
    <property type="nucleotide sequence ID" value="NZ_BJVD01000002.1"/>
</dbReference>
<proteinExistence type="predicted"/>
<dbReference type="OrthoDB" id="9812429at2"/>
<dbReference type="InterPro" id="IPR024301">
    <property type="entry name" value="Amidase_6"/>
</dbReference>
<reference evidence="1 2" key="1">
    <citation type="journal article" date="2016" name="Genome Announc.">
        <title>Whole-Genome Sequence of Rummeliibacillus stabekisii Strain PP9 Isolated from Antarctic Soil.</title>
        <authorList>
            <person name="da Mota F.F."/>
            <person name="Vollu R.E."/>
            <person name="Jurelevicius D."/>
            <person name="Seldin L."/>
        </authorList>
    </citation>
    <scope>NUCLEOTIDE SEQUENCE [LARGE SCALE GENOMIC DNA]</scope>
    <source>
        <strain evidence="1 2">PP9</strain>
    </source>
</reference>
<keyword evidence="2" id="KW-1185">Reference proteome</keyword>
<reference evidence="2" key="2">
    <citation type="submission" date="2016-03" db="EMBL/GenBank/DDBJ databases">
        <authorList>
            <person name="Seldin L."/>
        </authorList>
    </citation>
    <scope>NUCLEOTIDE SEQUENCE [LARGE SCALE GENOMIC DNA]</scope>
    <source>
        <strain evidence="2">PP9</strain>
    </source>
</reference>
<name>A0A143HHN7_9BACL</name>
<dbReference type="AlphaFoldDB" id="A0A143HHN7"/>
<dbReference type="PANTHER" id="PTHR40032:SF1">
    <property type="entry name" value="EXPORTED PROTEIN"/>
    <property type="match status" value="1"/>
</dbReference>
<dbReference type="Proteomes" id="UP000076021">
    <property type="component" value="Chromosome"/>
</dbReference>
<evidence type="ECO:0000313" key="2">
    <source>
        <dbReference type="Proteomes" id="UP000076021"/>
    </source>
</evidence>
<dbReference type="PANTHER" id="PTHR40032">
    <property type="entry name" value="EXPORTED PROTEIN-RELATED"/>
    <property type="match status" value="1"/>
</dbReference>
<organism evidence="1 2">
    <name type="scientific">Rummeliibacillus stabekisii</name>
    <dbReference type="NCBI Taxonomy" id="241244"/>
    <lineage>
        <taxon>Bacteria</taxon>
        <taxon>Bacillati</taxon>
        <taxon>Bacillota</taxon>
        <taxon>Bacilli</taxon>
        <taxon>Bacillales</taxon>
        <taxon>Caryophanaceae</taxon>
        <taxon>Rummeliibacillus</taxon>
    </lineage>
</organism>
<dbReference type="KEGG" id="rst:ATY39_16250"/>
<protein>
    <submittedName>
        <fullName evidence="1">Amidase</fullName>
    </submittedName>
</protein>
<dbReference type="EMBL" id="CP014806">
    <property type="protein sequence ID" value="AMX00792.1"/>
    <property type="molecule type" value="Genomic_DNA"/>
</dbReference>
<sequence>MYNRQAAVDYANTWWNRRNPAFPQFNDDCSNFISQCLFAGGAPMTGAPNRAKGWWVKKGNWSYSWSTANALRSYVASSKKGLRGKRVDSASDLKLGDLIFIDFEGDGVINHSLIVTSIVNGVPYVNAHSSDSYHRLWTYEDSSAYTPNIKYYFYQISVE</sequence>
<dbReference type="Pfam" id="PF12671">
    <property type="entry name" value="Amidase_6"/>
    <property type="match status" value="1"/>
</dbReference>